<evidence type="ECO:0000313" key="9">
    <source>
        <dbReference type="Proteomes" id="UP000181951"/>
    </source>
</evidence>
<dbReference type="AlphaFoldDB" id="A0A1H8RPG0"/>
<evidence type="ECO:0000259" key="7">
    <source>
        <dbReference type="Pfam" id="PF00933"/>
    </source>
</evidence>
<dbReference type="PANTHER" id="PTHR30480:SF13">
    <property type="entry name" value="BETA-HEXOSAMINIDASE"/>
    <property type="match status" value="1"/>
</dbReference>
<organism evidence="8 9">
    <name type="scientific">Actinacidiphila rubida</name>
    <dbReference type="NCBI Taxonomy" id="310780"/>
    <lineage>
        <taxon>Bacteria</taxon>
        <taxon>Bacillati</taxon>
        <taxon>Actinomycetota</taxon>
        <taxon>Actinomycetes</taxon>
        <taxon>Kitasatosporales</taxon>
        <taxon>Streptomycetaceae</taxon>
        <taxon>Actinacidiphila</taxon>
    </lineage>
</organism>
<comment type="similarity">
    <text evidence="2">Belongs to the glycosyl hydrolase 3 family.</text>
</comment>
<dbReference type="GO" id="GO:0005975">
    <property type="term" value="P:carbohydrate metabolic process"/>
    <property type="evidence" value="ECO:0007669"/>
    <property type="project" value="InterPro"/>
</dbReference>
<feature type="compositionally biased region" description="Low complexity" evidence="6">
    <location>
        <begin position="17"/>
        <end position="51"/>
    </location>
</feature>
<dbReference type="Pfam" id="PF00933">
    <property type="entry name" value="Glyco_hydro_3"/>
    <property type="match status" value="1"/>
</dbReference>
<keyword evidence="4" id="KW-0378">Hydrolase</keyword>
<dbReference type="STRING" id="310780.SAMN05216267_10365"/>
<accession>A0A1H8RPG0</accession>
<comment type="catalytic activity">
    <reaction evidence="1">
        <text>Hydrolysis of terminal non-reducing N-acetyl-D-hexosamine residues in N-acetyl-beta-D-hexosaminides.</text>
        <dbReference type="EC" id="3.2.1.52"/>
    </reaction>
</comment>
<evidence type="ECO:0000256" key="4">
    <source>
        <dbReference type="ARBA" id="ARBA00022801"/>
    </source>
</evidence>
<dbReference type="EC" id="3.2.1.52" evidence="3"/>
<evidence type="ECO:0000256" key="2">
    <source>
        <dbReference type="ARBA" id="ARBA00005336"/>
    </source>
</evidence>
<dbReference type="EMBL" id="FODD01000036">
    <property type="protein sequence ID" value="SEO68068.1"/>
    <property type="molecule type" value="Genomic_DNA"/>
</dbReference>
<keyword evidence="9" id="KW-1185">Reference proteome</keyword>
<protein>
    <recommendedName>
        <fullName evidence="3">beta-N-acetylhexosaminidase</fullName>
        <ecNumber evidence="3">3.2.1.52</ecNumber>
    </recommendedName>
</protein>
<evidence type="ECO:0000256" key="5">
    <source>
        <dbReference type="ARBA" id="ARBA00023295"/>
    </source>
</evidence>
<dbReference type="InterPro" id="IPR036962">
    <property type="entry name" value="Glyco_hydro_3_N_sf"/>
</dbReference>
<sequence>MALGVLIAVAACGNDHTASPGTSSASGESTSASVSASATSPSGSPSASPSATVPPPAHPSPTSKATQSCVSRVYDGMTQAQRVGQLFMSAVSTSGLTSAESTAITQGRTGAVILMGHSSAGTSAIRSVTGRVQNLSPNVRGVTVRMLVSTDQEGGKVQVLSGPGFSTMPSGVAQGQMSPATLQQNATAWGRQLKAAGVNMNLAPVADTVPPNLVNVNAPIGKLQREYGNDPATVATHSTAFLRGMQLAGVLPTAKHFPGLGRVTGNTDTTANVKDTVTTSNDPYLAPFRSAVQAGSPFIMVSSAIYTKIDPATQAAFSSTVIRGMLRGSLGFNGVVISDDLGNAVAVKDHTPAQRAVDFVAAGGDIVLTVDPADIAPMTSAVLARIPQNSAFAKDVHDAVVRVLDEKHNAGLLSCT</sequence>
<dbReference type="SUPFAM" id="SSF51445">
    <property type="entry name" value="(Trans)glycosidases"/>
    <property type="match status" value="1"/>
</dbReference>
<dbReference type="InterPro" id="IPR017853">
    <property type="entry name" value="GH"/>
</dbReference>
<dbReference type="Gene3D" id="3.20.20.300">
    <property type="entry name" value="Glycoside hydrolase, family 3, N-terminal domain"/>
    <property type="match status" value="1"/>
</dbReference>
<dbReference type="InterPro" id="IPR050226">
    <property type="entry name" value="NagZ_Beta-hexosaminidase"/>
</dbReference>
<evidence type="ECO:0000256" key="1">
    <source>
        <dbReference type="ARBA" id="ARBA00001231"/>
    </source>
</evidence>
<evidence type="ECO:0000256" key="3">
    <source>
        <dbReference type="ARBA" id="ARBA00012663"/>
    </source>
</evidence>
<feature type="domain" description="Glycoside hydrolase family 3 N-terminal" evidence="7">
    <location>
        <begin position="81"/>
        <end position="404"/>
    </location>
</feature>
<dbReference type="InterPro" id="IPR001764">
    <property type="entry name" value="Glyco_hydro_3_N"/>
</dbReference>
<dbReference type="GO" id="GO:0009254">
    <property type="term" value="P:peptidoglycan turnover"/>
    <property type="evidence" value="ECO:0007669"/>
    <property type="project" value="TreeGrafter"/>
</dbReference>
<reference evidence="8" key="1">
    <citation type="submission" date="2016-10" db="EMBL/GenBank/DDBJ databases">
        <authorList>
            <person name="de Groot N.N."/>
        </authorList>
    </citation>
    <scope>NUCLEOTIDE SEQUENCE [LARGE SCALE GENOMIC DNA]</scope>
    <source>
        <strain evidence="8">CGMCC 4.2026</strain>
    </source>
</reference>
<name>A0A1H8RPG0_9ACTN</name>
<gene>
    <name evidence="8" type="ORF">SAMN05216267_10365</name>
</gene>
<keyword evidence="5" id="KW-0326">Glycosidase</keyword>
<evidence type="ECO:0000256" key="6">
    <source>
        <dbReference type="SAM" id="MobiDB-lite"/>
    </source>
</evidence>
<proteinExistence type="inferred from homology"/>
<evidence type="ECO:0000313" key="8">
    <source>
        <dbReference type="EMBL" id="SEO68068.1"/>
    </source>
</evidence>
<dbReference type="PANTHER" id="PTHR30480">
    <property type="entry name" value="BETA-HEXOSAMINIDASE-RELATED"/>
    <property type="match status" value="1"/>
</dbReference>
<dbReference type="Proteomes" id="UP000181951">
    <property type="component" value="Unassembled WGS sequence"/>
</dbReference>
<dbReference type="GO" id="GO:0004563">
    <property type="term" value="F:beta-N-acetylhexosaminidase activity"/>
    <property type="evidence" value="ECO:0007669"/>
    <property type="project" value="UniProtKB-EC"/>
</dbReference>
<feature type="region of interest" description="Disordered" evidence="6">
    <location>
        <begin position="15"/>
        <end position="68"/>
    </location>
</feature>